<proteinExistence type="predicted"/>
<accession>A0ABQ9NKW3</accession>
<evidence type="ECO:0000313" key="1">
    <source>
        <dbReference type="EMBL" id="KAJ9660755.1"/>
    </source>
</evidence>
<evidence type="ECO:0000313" key="2">
    <source>
        <dbReference type="Proteomes" id="UP001172684"/>
    </source>
</evidence>
<dbReference type="Proteomes" id="UP001172684">
    <property type="component" value="Unassembled WGS sequence"/>
</dbReference>
<sequence length="159" mass="17806">MLGYHAADEQTRLQQRPKFFRQATSEWAELKGLRLRLRLRLGVVGCARIVEALTRRAAEGQRVSGAELQGLRERDQDYLIRHLEIQTTSAREAEARLGFEEVVAAFPKTGKAVTDFSGPYTLPISGVTPPVVAIRPGLAFLGECCEKEKVEWEAQVKLE</sequence>
<keyword evidence="2" id="KW-1185">Reference proteome</keyword>
<protein>
    <submittedName>
        <fullName evidence="1">Uncharacterized protein</fullName>
    </submittedName>
</protein>
<name>A0ABQ9NKW3_9PEZI</name>
<organism evidence="1 2">
    <name type="scientific">Coniosporium apollinis</name>
    <dbReference type="NCBI Taxonomy" id="61459"/>
    <lineage>
        <taxon>Eukaryota</taxon>
        <taxon>Fungi</taxon>
        <taxon>Dikarya</taxon>
        <taxon>Ascomycota</taxon>
        <taxon>Pezizomycotina</taxon>
        <taxon>Dothideomycetes</taxon>
        <taxon>Dothideomycetes incertae sedis</taxon>
        <taxon>Coniosporium</taxon>
    </lineage>
</organism>
<gene>
    <name evidence="1" type="ORF">H2201_006834</name>
</gene>
<reference evidence="1" key="1">
    <citation type="submission" date="2022-10" db="EMBL/GenBank/DDBJ databases">
        <title>Culturing micro-colonial fungi from biological soil crusts in the Mojave desert and describing Neophaeococcomyces mojavensis, and introducing the new genera and species Taxawa tesnikishii.</title>
        <authorList>
            <person name="Kurbessoian T."/>
            <person name="Stajich J.E."/>
        </authorList>
    </citation>
    <scope>NUCLEOTIDE SEQUENCE</scope>
    <source>
        <strain evidence="1">TK_1</strain>
    </source>
</reference>
<comment type="caution">
    <text evidence="1">The sequence shown here is derived from an EMBL/GenBank/DDBJ whole genome shotgun (WGS) entry which is preliminary data.</text>
</comment>
<dbReference type="EMBL" id="JAPDRL010000063">
    <property type="protein sequence ID" value="KAJ9660755.1"/>
    <property type="molecule type" value="Genomic_DNA"/>
</dbReference>